<accession>A0ACB9ZMC3</accession>
<evidence type="ECO:0000313" key="1">
    <source>
        <dbReference type="EMBL" id="KAI5648844.1"/>
    </source>
</evidence>
<dbReference type="EMBL" id="CM044708">
    <property type="protein sequence ID" value="KAI5648844.1"/>
    <property type="molecule type" value="Genomic_DNA"/>
</dbReference>
<comment type="caution">
    <text evidence="1">The sequence shown here is derived from an EMBL/GenBank/DDBJ whole genome shotgun (WGS) entry which is preliminary data.</text>
</comment>
<name>A0ACB9ZMC3_CATRO</name>
<reference evidence="2" key="1">
    <citation type="journal article" date="2023" name="Nat. Plants">
        <title>Single-cell RNA sequencing provides a high-resolution roadmap for understanding the multicellular compartmentation of specialized metabolism.</title>
        <authorList>
            <person name="Sun S."/>
            <person name="Shen X."/>
            <person name="Li Y."/>
            <person name="Li Y."/>
            <person name="Wang S."/>
            <person name="Li R."/>
            <person name="Zhang H."/>
            <person name="Shen G."/>
            <person name="Guo B."/>
            <person name="Wei J."/>
            <person name="Xu J."/>
            <person name="St-Pierre B."/>
            <person name="Chen S."/>
            <person name="Sun C."/>
        </authorList>
    </citation>
    <scope>NUCLEOTIDE SEQUENCE [LARGE SCALE GENOMIC DNA]</scope>
</reference>
<dbReference type="Proteomes" id="UP001060085">
    <property type="component" value="Linkage Group LG08"/>
</dbReference>
<organism evidence="1 2">
    <name type="scientific">Catharanthus roseus</name>
    <name type="common">Madagascar periwinkle</name>
    <name type="synonym">Vinca rosea</name>
    <dbReference type="NCBI Taxonomy" id="4058"/>
    <lineage>
        <taxon>Eukaryota</taxon>
        <taxon>Viridiplantae</taxon>
        <taxon>Streptophyta</taxon>
        <taxon>Embryophyta</taxon>
        <taxon>Tracheophyta</taxon>
        <taxon>Spermatophyta</taxon>
        <taxon>Magnoliopsida</taxon>
        <taxon>eudicotyledons</taxon>
        <taxon>Gunneridae</taxon>
        <taxon>Pentapetalae</taxon>
        <taxon>asterids</taxon>
        <taxon>lamiids</taxon>
        <taxon>Gentianales</taxon>
        <taxon>Apocynaceae</taxon>
        <taxon>Rauvolfioideae</taxon>
        <taxon>Vinceae</taxon>
        <taxon>Catharanthinae</taxon>
        <taxon>Catharanthus</taxon>
    </lineage>
</organism>
<proteinExistence type="predicted"/>
<protein>
    <submittedName>
        <fullName evidence="1">Uncharacterized protein</fullName>
    </submittedName>
</protein>
<gene>
    <name evidence="1" type="ORF">M9H77_34849</name>
</gene>
<sequence>MGSGVLQIPTAPPSRCSHEFSNRRNSSSSITSTSTSWCCFSAKYGGRTGGSDWERTTRSCKERSNYQDEFFTWDYEDEEESGFRSAAKRRNWWSDDSSSWDEDDEEEEETFGGFGILEGSIGFSSIFKLFRAFGWMVPAFIVSVLLGTGTSNGFVMALALPLAQSALSLIFDAVWGRSTRRARSKSTRWESAFARGAGDRKTRKGRKVNSQYDRKKNNGYQSWEAANNVSSKKREERRRTQSFGGWDELDKEWRREEEPEGPKPSARDEKNQERESKLTSRRARNKQRPLLMRLLIALFPFLGSWTKLL</sequence>
<keyword evidence="2" id="KW-1185">Reference proteome</keyword>
<evidence type="ECO:0000313" key="2">
    <source>
        <dbReference type="Proteomes" id="UP001060085"/>
    </source>
</evidence>